<evidence type="ECO:0000256" key="2">
    <source>
        <dbReference type="ARBA" id="ARBA00022576"/>
    </source>
</evidence>
<protein>
    <submittedName>
        <fullName evidence="6">Pyridoxal phosphate-dependent aminotransferase</fullName>
    </submittedName>
</protein>
<dbReference type="CDD" id="cd00609">
    <property type="entry name" value="AAT_like"/>
    <property type="match status" value="1"/>
</dbReference>
<dbReference type="OrthoDB" id="9763453at2"/>
<dbReference type="GO" id="GO:0030170">
    <property type="term" value="F:pyridoxal phosphate binding"/>
    <property type="evidence" value="ECO:0007669"/>
    <property type="project" value="InterPro"/>
</dbReference>
<dbReference type="PANTHER" id="PTHR43807">
    <property type="entry name" value="FI04487P"/>
    <property type="match status" value="1"/>
</dbReference>
<organism evidence="6 7">
    <name type="scientific">Solihabitans fulvus</name>
    <dbReference type="NCBI Taxonomy" id="1892852"/>
    <lineage>
        <taxon>Bacteria</taxon>
        <taxon>Bacillati</taxon>
        <taxon>Actinomycetota</taxon>
        <taxon>Actinomycetes</taxon>
        <taxon>Pseudonocardiales</taxon>
        <taxon>Pseudonocardiaceae</taxon>
        <taxon>Solihabitans</taxon>
    </lineage>
</organism>
<keyword evidence="2 6" id="KW-0032">Aminotransferase</keyword>
<dbReference type="Proteomes" id="UP000323454">
    <property type="component" value="Unassembled WGS sequence"/>
</dbReference>
<reference evidence="6 7" key="2">
    <citation type="submission" date="2019-09" db="EMBL/GenBank/DDBJ databases">
        <authorList>
            <person name="Jin C."/>
        </authorList>
    </citation>
    <scope>NUCLEOTIDE SEQUENCE [LARGE SCALE GENOMIC DNA]</scope>
    <source>
        <strain evidence="6 7">AN110305</strain>
    </source>
</reference>
<keyword evidence="4" id="KW-0663">Pyridoxal phosphate</keyword>
<evidence type="ECO:0000259" key="5">
    <source>
        <dbReference type="Pfam" id="PF00155"/>
    </source>
</evidence>
<dbReference type="InterPro" id="IPR004839">
    <property type="entry name" value="Aminotransferase_I/II_large"/>
</dbReference>
<dbReference type="GO" id="GO:0016212">
    <property type="term" value="F:kynurenine-oxoglutarate transaminase activity"/>
    <property type="evidence" value="ECO:0007669"/>
    <property type="project" value="TreeGrafter"/>
</dbReference>
<evidence type="ECO:0000256" key="3">
    <source>
        <dbReference type="ARBA" id="ARBA00022679"/>
    </source>
</evidence>
<dbReference type="Gene3D" id="3.40.640.10">
    <property type="entry name" value="Type I PLP-dependent aspartate aminotransferase-like (Major domain)"/>
    <property type="match status" value="1"/>
</dbReference>
<dbReference type="InterPro" id="IPR051326">
    <property type="entry name" value="Kynurenine-oxoglutarate_AT"/>
</dbReference>
<name>A0A5B2WLP1_9PSEU</name>
<comment type="caution">
    <text evidence="6">The sequence shown here is derived from an EMBL/GenBank/DDBJ whole genome shotgun (WGS) entry which is preliminary data.</text>
</comment>
<dbReference type="GO" id="GO:0005737">
    <property type="term" value="C:cytoplasm"/>
    <property type="evidence" value="ECO:0007669"/>
    <property type="project" value="TreeGrafter"/>
</dbReference>
<dbReference type="Gene3D" id="3.90.1150.10">
    <property type="entry name" value="Aspartate Aminotransferase, domain 1"/>
    <property type="match status" value="1"/>
</dbReference>
<proteinExistence type="predicted"/>
<reference evidence="6 7" key="1">
    <citation type="submission" date="2019-09" db="EMBL/GenBank/DDBJ databases">
        <title>Goodfellowia gen. nov., a new genus of the Pseudonocardineae related to Actinoalloteichus, containing Goodfellowia coeruleoviolacea gen. nov., comb. nov. gen. nov., comb. nov.</title>
        <authorList>
            <person name="Labeda D."/>
        </authorList>
    </citation>
    <scope>NUCLEOTIDE SEQUENCE [LARGE SCALE GENOMIC DNA]</scope>
    <source>
        <strain evidence="6 7">AN110305</strain>
    </source>
</reference>
<dbReference type="SUPFAM" id="SSF53383">
    <property type="entry name" value="PLP-dependent transferases"/>
    <property type="match status" value="1"/>
</dbReference>
<feature type="domain" description="Aminotransferase class I/classII large" evidence="5">
    <location>
        <begin position="40"/>
        <end position="375"/>
    </location>
</feature>
<dbReference type="RefSeq" id="WP_149854146.1">
    <property type="nucleotide sequence ID" value="NZ_VUOB01000073.1"/>
</dbReference>
<gene>
    <name evidence="6" type="ORF">F0L68_34825</name>
</gene>
<keyword evidence="3 6" id="KW-0808">Transferase</keyword>
<evidence type="ECO:0000313" key="7">
    <source>
        <dbReference type="Proteomes" id="UP000323454"/>
    </source>
</evidence>
<dbReference type="EMBL" id="VUOB01000073">
    <property type="protein sequence ID" value="KAA2252691.1"/>
    <property type="molecule type" value="Genomic_DNA"/>
</dbReference>
<comment type="cofactor">
    <cofactor evidence="1">
        <name>pyridoxal 5'-phosphate</name>
        <dbReference type="ChEBI" id="CHEBI:597326"/>
    </cofactor>
</comment>
<dbReference type="InterPro" id="IPR015424">
    <property type="entry name" value="PyrdxlP-dep_Trfase"/>
</dbReference>
<dbReference type="Pfam" id="PF00155">
    <property type="entry name" value="Aminotran_1_2"/>
    <property type="match status" value="1"/>
</dbReference>
<accession>A0A5B2WLP1</accession>
<dbReference type="AlphaFoldDB" id="A0A5B2WLP1"/>
<evidence type="ECO:0000313" key="6">
    <source>
        <dbReference type="EMBL" id="KAA2252691.1"/>
    </source>
</evidence>
<keyword evidence="7" id="KW-1185">Reference proteome</keyword>
<evidence type="ECO:0000256" key="1">
    <source>
        <dbReference type="ARBA" id="ARBA00001933"/>
    </source>
</evidence>
<sequence>MTVTRLREIPGIGVDVVGDAADAAADPDILRLENLDTDLRPPAVALAATGAAISDDSANSYLPFQGRRSLRAAAAAHVGRAAGRSYDPDTECVSVAGGLNGILNTLLATVEPGQEVVLCDPVYAGLVNRVRLVGGVPRFVPAQPTPEGWRVDPDRLAAAVGPNTAAVLLMSPTMPTGLVLDDDHWSALADACARHDAWLIYDAAMERLRFDGRPPSHPAAHDGLADRTITVGSASKELRLIGWRVGWVVGPAAILADIHLVGLTNVVCQVGLAQEAVAAALTAPDADLDVANATEQWRRRCDTVLRQLADYPVIRPHGGWSLLLDARPLGRTPAQLSQLLFDRAKVAATGMAGWGPSGEHYLRLVFANEPVERLADLGDRFRRALG</sequence>
<evidence type="ECO:0000256" key="4">
    <source>
        <dbReference type="ARBA" id="ARBA00022898"/>
    </source>
</evidence>
<dbReference type="InterPro" id="IPR015421">
    <property type="entry name" value="PyrdxlP-dep_Trfase_major"/>
</dbReference>
<dbReference type="PANTHER" id="PTHR43807:SF20">
    <property type="entry name" value="FI04487P"/>
    <property type="match status" value="1"/>
</dbReference>
<dbReference type="InterPro" id="IPR015422">
    <property type="entry name" value="PyrdxlP-dep_Trfase_small"/>
</dbReference>